<feature type="transmembrane region" description="Helical" evidence="9">
    <location>
        <begin position="468"/>
        <end position="489"/>
    </location>
</feature>
<feature type="domain" description="Glycosyltransferase RgtA/B/C/D-like" evidence="10">
    <location>
        <begin position="94"/>
        <end position="251"/>
    </location>
</feature>
<evidence type="ECO:0000256" key="8">
    <source>
        <dbReference type="SAM" id="MobiDB-lite"/>
    </source>
</evidence>
<feature type="transmembrane region" description="Helical" evidence="9">
    <location>
        <begin position="442"/>
        <end position="461"/>
    </location>
</feature>
<evidence type="ECO:0000256" key="1">
    <source>
        <dbReference type="ARBA" id="ARBA00004651"/>
    </source>
</evidence>
<comment type="caution">
    <text evidence="12">The sequence shown here is derived from an EMBL/GenBank/DDBJ whole genome shotgun (WGS) entry which is preliminary data.</text>
</comment>
<evidence type="ECO:0000256" key="2">
    <source>
        <dbReference type="ARBA" id="ARBA00022475"/>
    </source>
</evidence>
<feature type="transmembrane region" description="Helical" evidence="9">
    <location>
        <begin position="235"/>
        <end position="254"/>
    </location>
</feature>
<evidence type="ECO:0000313" key="12">
    <source>
        <dbReference type="EMBL" id="MFD0690179.1"/>
    </source>
</evidence>
<feature type="transmembrane region" description="Helical" evidence="9">
    <location>
        <begin position="326"/>
        <end position="345"/>
    </location>
</feature>
<feature type="region of interest" description="Disordered" evidence="8">
    <location>
        <begin position="492"/>
        <end position="605"/>
    </location>
</feature>
<keyword evidence="6 9" id="KW-1133">Transmembrane helix</keyword>
<feature type="transmembrane region" description="Helical" evidence="9">
    <location>
        <begin position="411"/>
        <end position="430"/>
    </location>
</feature>
<dbReference type="PANTHER" id="PTHR33908">
    <property type="entry name" value="MANNOSYLTRANSFERASE YKCB-RELATED"/>
    <property type="match status" value="1"/>
</dbReference>
<dbReference type="EMBL" id="JBHTGP010000018">
    <property type="protein sequence ID" value="MFD0690179.1"/>
    <property type="molecule type" value="Genomic_DNA"/>
</dbReference>
<dbReference type="InterPro" id="IPR050297">
    <property type="entry name" value="LipidA_mod_glycosyltrf_83"/>
</dbReference>
<evidence type="ECO:0000313" key="13">
    <source>
        <dbReference type="Proteomes" id="UP001597063"/>
    </source>
</evidence>
<evidence type="ECO:0000259" key="11">
    <source>
        <dbReference type="Pfam" id="PF24878"/>
    </source>
</evidence>
<dbReference type="InterPro" id="IPR056785">
    <property type="entry name" value="YkcA/B-like_C"/>
</dbReference>
<evidence type="ECO:0000256" key="6">
    <source>
        <dbReference type="ARBA" id="ARBA00022989"/>
    </source>
</evidence>
<feature type="transmembrane region" description="Helical" evidence="9">
    <location>
        <begin position="36"/>
        <end position="54"/>
    </location>
</feature>
<keyword evidence="2" id="KW-1003">Cell membrane</keyword>
<feature type="transmembrane region" description="Helical" evidence="9">
    <location>
        <begin position="381"/>
        <end position="402"/>
    </location>
</feature>
<evidence type="ECO:0000256" key="4">
    <source>
        <dbReference type="ARBA" id="ARBA00022679"/>
    </source>
</evidence>
<name>A0ABW2XVM1_9ACTN</name>
<evidence type="ECO:0000256" key="3">
    <source>
        <dbReference type="ARBA" id="ARBA00022676"/>
    </source>
</evidence>
<keyword evidence="4" id="KW-0808">Transferase</keyword>
<feature type="compositionally biased region" description="Gly residues" evidence="8">
    <location>
        <begin position="507"/>
        <end position="583"/>
    </location>
</feature>
<reference evidence="13" key="1">
    <citation type="journal article" date="2019" name="Int. J. Syst. Evol. Microbiol.">
        <title>The Global Catalogue of Microorganisms (GCM) 10K type strain sequencing project: providing services to taxonomists for standard genome sequencing and annotation.</title>
        <authorList>
            <consortium name="The Broad Institute Genomics Platform"/>
            <consortium name="The Broad Institute Genome Sequencing Center for Infectious Disease"/>
            <person name="Wu L."/>
            <person name="Ma J."/>
        </authorList>
    </citation>
    <scope>NUCLEOTIDE SEQUENCE [LARGE SCALE GENOMIC DNA]</scope>
    <source>
        <strain evidence="13">JCM 9371</strain>
    </source>
</reference>
<organism evidence="12 13">
    <name type="scientific">Actinomadura fibrosa</name>
    <dbReference type="NCBI Taxonomy" id="111802"/>
    <lineage>
        <taxon>Bacteria</taxon>
        <taxon>Bacillati</taxon>
        <taxon>Actinomycetota</taxon>
        <taxon>Actinomycetes</taxon>
        <taxon>Streptosporangiales</taxon>
        <taxon>Thermomonosporaceae</taxon>
        <taxon>Actinomadura</taxon>
    </lineage>
</organism>
<dbReference type="Pfam" id="PF24878">
    <property type="entry name" value="YkcB_C"/>
    <property type="match status" value="1"/>
</dbReference>
<feature type="region of interest" description="Disordered" evidence="8">
    <location>
        <begin position="705"/>
        <end position="728"/>
    </location>
</feature>
<feature type="compositionally biased region" description="Low complexity" evidence="8">
    <location>
        <begin position="706"/>
        <end position="722"/>
    </location>
</feature>
<protein>
    <submittedName>
        <fullName evidence="12">Glycosyltransferase family 39 protein</fullName>
    </submittedName>
</protein>
<gene>
    <name evidence="12" type="ORF">ACFQZM_37220</name>
</gene>
<dbReference type="InterPro" id="IPR038731">
    <property type="entry name" value="RgtA/B/C-like"/>
</dbReference>
<keyword evidence="3" id="KW-0328">Glycosyltransferase</keyword>
<dbReference type="Proteomes" id="UP001597063">
    <property type="component" value="Unassembled WGS sequence"/>
</dbReference>
<evidence type="ECO:0000256" key="7">
    <source>
        <dbReference type="ARBA" id="ARBA00023136"/>
    </source>
</evidence>
<evidence type="ECO:0000256" key="9">
    <source>
        <dbReference type="SAM" id="Phobius"/>
    </source>
</evidence>
<evidence type="ECO:0000259" key="10">
    <source>
        <dbReference type="Pfam" id="PF13231"/>
    </source>
</evidence>
<dbReference type="Pfam" id="PF13231">
    <property type="entry name" value="PMT_2"/>
    <property type="match status" value="1"/>
</dbReference>
<feature type="transmembrane region" description="Helical" evidence="9">
    <location>
        <begin position="198"/>
        <end position="223"/>
    </location>
</feature>
<sequence>MTSAETIPAPAGHARPAGRDGRVRRLLLGPAEDPRWARPALWALLAAAFVLYAWGLSKSGYANTYYSAAVKSGTQSWKAFFFGSLDAGSYITVDKPPMALWVMGLFSRVMGFGTWSLLLPQVLEGVAAVAVLYTTVRRAFGHHAAVIAAAVLALTPITVAINRDNNPDTLLVLLLVAAAWACQRAVETGRVRPLLLAAFLVGCGFNTKMLQAFLVVPAFALVYLVAARPGLVRRIVHLLAAGAVLAVSSFWWMVVVDLIPAGSRPYIGGSTDGTAWDLVIGYNGLGRIFGENGGGPGGRGGPGGGGGFGGQSGAGRLFNDILGGQISWLIPLAVIALAASLILLWKRPRTDLARAALLLWGGWLAVHYVIFSFAQGTFHPYYSTAMAPAIAALVGGGGVLLFRAGRRSVRWAWVLPAGVAVTGAWAFVLLDRTPSWNPWLRWAVVAATVLAVAGLAAGRLVRRAGLPATVAGVALAVVACLAGPGAYAVSAASEPANGSNPLAGPSSGLGFGGPGGPGGRQFGRGGTGGFPGRMPGGQFPGGQFPGGDQIPGGGQFPGGQFPGDGQGQNGQGQNGQNGGGQAPGGTQRPDGGFRGGMGGPGGQVNQQMVSYLEKNQGKATWMVAVSSAQQAGSLILQTGRPVMAMGGFTGSDPAMTVAKLQQYVKDGKLHYILVSGQGGMGPDRGNADVTAWVQKNGTLVKASEYGGTAASGSTSSSDTSGAQLYRLG</sequence>
<keyword evidence="5 9" id="KW-0812">Transmembrane</keyword>
<proteinExistence type="predicted"/>
<feature type="compositionally biased region" description="Gly residues" evidence="8">
    <location>
        <begin position="592"/>
        <end position="602"/>
    </location>
</feature>
<dbReference type="PANTHER" id="PTHR33908:SF3">
    <property type="entry name" value="UNDECAPRENYL PHOSPHATE-ALPHA-4-AMINO-4-DEOXY-L-ARABINOSE ARABINOSYL TRANSFERASE"/>
    <property type="match status" value="1"/>
</dbReference>
<keyword evidence="7 9" id="KW-0472">Membrane</keyword>
<comment type="subcellular location">
    <subcellularLocation>
        <location evidence="1">Cell membrane</location>
        <topology evidence="1">Multi-pass membrane protein</topology>
    </subcellularLocation>
</comment>
<keyword evidence="13" id="KW-1185">Reference proteome</keyword>
<feature type="transmembrane region" description="Helical" evidence="9">
    <location>
        <begin position="357"/>
        <end position="375"/>
    </location>
</feature>
<feature type="domain" description="Putative mannosyltransferase YkcA/B-like C-terminal" evidence="11">
    <location>
        <begin position="608"/>
        <end position="696"/>
    </location>
</feature>
<dbReference type="RefSeq" id="WP_131760802.1">
    <property type="nucleotide sequence ID" value="NZ_CAACUY010000131.1"/>
</dbReference>
<feature type="transmembrane region" description="Helical" evidence="9">
    <location>
        <begin position="139"/>
        <end position="162"/>
    </location>
</feature>
<accession>A0ABW2XVM1</accession>
<evidence type="ECO:0000256" key="5">
    <source>
        <dbReference type="ARBA" id="ARBA00022692"/>
    </source>
</evidence>